<dbReference type="AlphaFoldDB" id="E1LS17"/>
<protein>
    <submittedName>
        <fullName evidence="2">Transposase for insertion sequence element IS1111A</fullName>
    </submittedName>
</protein>
<dbReference type="InterPro" id="IPR047650">
    <property type="entry name" value="Transpos_IS110"/>
</dbReference>
<dbReference type="InterPro" id="IPR003346">
    <property type="entry name" value="Transposase_20"/>
</dbReference>
<dbReference type="Pfam" id="PF02371">
    <property type="entry name" value="Transposase_20"/>
    <property type="match status" value="1"/>
</dbReference>
<feature type="domain" description="Transposase IS116/IS110/IS902 C-terminal" evidence="1">
    <location>
        <begin position="82"/>
        <end position="169"/>
    </location>
</feature>
<proteinExistence type="predicted"/>
<dbReference type="GO" id="GO:0006313">
    <property type="term" value="P:DNA transposition"/>
    <property type="evidence" value="ECO:0007669"/>
    <property type="project" value="InterPro"/>
</dbReference>
<dbReference type="GO" id="GO:0004803">
    <property type="term" value="F:transposase activity"/>
    <property type="evidence" value="ECO:0007669"/>
    <property type="project" value="InterPro"/>
</dbReference>
<dbReference type="EMBL" id="AEDV01000039">
    <property type="protein sequence ID" value="EFO00710.1"/>
    <property type="molecule type" value="Genomic_DNA"/>
</dbReference>
<reference evidence="2 3" key="1">
    <citation type="submission" date="2010-09" db="EMBL/GenBank/DDBJ databases">
        <authorList>
            <person name="Daugherty S.C."/>
            <person name="Tallon L.J."/>
            <person name="Jones K.M."/>
            <person name="Liu X."/>
            <person name="Kilian M."/>
            <person name="Tettelin H."/>
        </authorList>
    </citation>
    <scope>NUCLEOTIDE SEQUENCE [LARGE SCALE GENOMIC DNA]</scope>
    <source>
        <strain evidence="2 3">SK597</strain>
    </source>
</reference>
<accession>E1LS17</accession>
<sequence length="237" mass="27059">MLKIIYPNCCGIDVHKTFVVAVIAITDKQGLTSYHRKRFSTFTNGLVQLRDWLEYYSCFDVCKEDLETMIRKLGQEYQEQVKLIQTVPGFKEELSALRIVSEIGADMTIFGTAGKLCSWGGLVPANNESAGKKFSTRISKGGHYLKPFLVQIANAVVKSEKHPELRNKYLKLKKRRGHRKAIIAICRRLLVAIYHVLLKQESYNPRLQGLTEIRNPDKTMSLQDAIRFAQQHGFNVL</sequence>
<dbReference type="PANTHER" id="PTHR33055:SF13">
    <property type="entry name" value="TRANSPOSASE"/>
    <property type="match status" value="1"/>
</dbReference>
<evidence type="ECO:0000313" key="2">
    <source>
        <dbReference type="EMBL" id="EFO00710.1"/>
    </source>
</evidence>
<organism evidence="2 3">
    <name type="scientific">Streptococcus mitis SK597</name>
    <dbReference type="NCBI Taxonomy" id="585204"/>
    <lineage>
        <taxon>Bacteria</taxon>
        <taxon>Bacillati</taxon>
        <taxon>Bacillota</taxon>
        <taxon>Bacilli</taxon>
        <taxon>Lactobacillales</taxon>
        <taxon>Streptococcaceae</taxon>
        <taxon>Streptococcus</taxon>
        <taxon>Streptococcus mitis group</taxon>
    </lineage>
</organism>
<comment type="caution">
    <text evidence="2">The sequence shown here is derived from an EMBL/GenBank/DDBJ whole genome shotgun (WGS) entry which is preliminary data.</text>
</comment>
<gene>
    <name evidence="2" type="ORF">SMSK597_0757</name>
</gene>
<dbReference type="eggNOG" id="COG3547">
    <property type="taxonomic scope" value="Bacteria"/>
</dbReference>
<dbReference type="GO" id="GO:0003677">
    <property type="term" value="F:DNA binding"/>
    <property type="evidence" value="ECO:0007669"/>
    <property type="project" value="InterPro"/>
</dbReference>
<dbReference type="Proteomes" id="UP000003316">
    <property type="component" value="Unassembled WGS sequence"/>
</dbReference>
<dbReference type="PANTHER" id="PTHR33055">
    <property type="entry name" value="TRANSPOSASE FOR INSERTION SEQUENCE ELEMENT IS1111A"/>
    <property type="match status" value="1"/>
</dbReference>
<evidence type="ECO:0000313" key="3">
    <source>
        <dbReference type="Proteomes" id="UP000003316"/>
    </source>
</evidence>
<evidence type="ECO:0000259" key="1">
    <source>
        <dbReference type="Pfam" id="PF02371"/>
    </source>
</evidence>
<name>E1LS17_STRMT</name>